<protein>
    <recommendedName>
        <fullName evidence="7">Pseudouridine synthase</fullName>
        <ecNumber evidence="7">5.4.99.-</ecNumber>
    </recommendedName>
</protein>
<sequence>MRLDKFICKSTHFTRAEARAAIRDGRVKVNGWYDCHEATQVHENNVMTLDGEILQARASRYLMLHKPAGFVSSNVSGRYPSLFNNLTHDDDNLHIQDVENLHIAGRLDADTTGLVLITDDGRWSFNVISPARECEKVYRVNLRDPITEDAIKQLVNGVLLRGSEQLTLPAKLTVVNEKEVLLTITEGKYHQVKRMFGAVRNKVLALHREKIGPLSLDVPLGQWRYLTAEEVAYFYDE</sequence>
<dbReference type="InterPro" id="IPR000748">
    <property type="entry name" value="PsdUridine_synth_RsuA/RluB/E/F"/>
</dbReference>
<dbReference type="SUPFAM" id="SSF55120">
    <property type="entry name" value="Pseudouridine synthase"/>
    <property type="match status" value="1"/>
</dbReference>
<dbReference type="PANTHER" id="PTHR47683:SF4">
    <property type="entry name" value="PSEUDOURIDINE SYNTHASE"/>
    <property type="match status" value="1"/>
</dbReference>
<evidence type="ECO:0000256" key="4">
    <source>
        <dbReference type="ARBA" id="ARBA00036749"/>
    </source>
</evidence>
<keyword evidence="10" id="KW-1185">Reference proteome</keyword>
<dbReference type="InterPro" id="IPR036986">
    <property type="entry name" value="S4_RNA-bd_sf"/>
</dbReference>
<name>A0ABU3R5B8_9GAMM</name>
<dbReference type="InterPro" id="IPR020094">
    <property type="entry name" value="TruA/RsuA/RluB/E/F_N"/>
</dbReference>
<dbReference type="RefSeq" id="WP_315948525.1">
    <property type="nucleotide sequence ID" value="NZ_JAWCUA010000010.1"/>
</dbReference>
<dbReference type="Gene3D" id="3.10.290.10">
    <property type="entry name" value="RNA-binding S4 domain"/>
    <property type="match status" value="1"/>
</dbReference>
<evidence type="ECO:0000313" key="9">
    <source>
        <dbReference type="EMBL" id="MDU0114843.1"/>
    </source>
</evidence>
<reference evidence="9 10" key="1">
    <citation type="submission" date="2023-10" db="EMBL/GenBank/DDBJ databases">
        <title>Psychrosphaera aquimaarina strain SW33 isolated from seawater.</title>
        <authorList>
            <person name="Bayburt H."/>
            <person name="Kim J.M."/>
            <person name="Choi B.J."/>
            <person name="Jeon C.O."/>
        </authorList>
    </citation>
    <scope>NUCLEOTIDE SEQUENCE [LARGE SCALE GENOMIC DNA]</scope>
    <source>
        <strain evidence="9 10">KCTC 52743</strain>
    </source>
</reference>
<evidence type="ECO:0000256" key="5">
    <source>
        <dbReference type="ARBA" id="ARBA00037590"/>
    </source>
</evidence>
<keyword evidence="2 6" id="KW-0694">RNA-binding</keyword>
<dbReference type="Proteomes" id="UP001257914">
    <property type="component" value="Unassembled WGS sequence"/>
</dbReference>
<dbReference type="PROSITE" id="PS50889">
    <property type="entry name" value="S4"/>
    <property type="match status" value="1"/>
</dbReference>
<dbReference type="Gene3D" id="3.30.70.1560">
    <property type="entry name" value="Alpha-L RNA-binding motif"/>
    <property type="match status" value="1"/>
</dbReference>
<comment type="similarity">
    <text evidence="1 7">Belongs to the pseudouridine synthase RsuA family.</text>
</comment>
<dbReference type="PROSITE" id="PS01149">
    <property type="entry name" value="PSI_RSU"/>
    <property type="match status" value="1"/>
</dbReference>
<dbReference type="InterPro" id="IPR006145">
    <property type="entry name" value="PsdUridine_synth_RsuA/RluA"/>
</dbReference>
<proteinExistence type="inferred from homology"/>
<dbReference type="CDD" id="cd02553">
    <property type="entry name" value="PseudoU_synth_RsuA"/>
    <property type="match status" value="1"/>
</dbReference>
<comment type="catalytic activity">
    <reaction evidence="4">
        <text>uridine(516) in 16S rRNA = pseudouridine(516) in 16S rRNA</text>
        <dbReference type="Rhea" id="RHEA:38867"/>
        <dbReference type="Rhea" id="RHEA-COMP:10089"/>
        <dbReference type="Rhea" id="RHEA-COMP:10090"/>
        <dbReference type="ChEBI" id="CHEBI:65314"/>
        <dbReference type="ChEBI" id="CHEBI:65315"/>
        <dbReference type="EC" id="5.4.99.19"/>
    </reaction>
</comment>
<evidence type="ECO:0000256" key="7">
    <source>
        <dbReference type="RuleBase" id="RU003887"/>
    </source>
</evidence>
<dbReference type="Pfam" id="PF01479">
    <property type="entry name" value="S4"/>
    <property type="match status" value="1"/>
</dbReference>
<comment type="caution">
    <text evidence="9">The sequence shown here is derived from an EMBL/GenBank/DDBJ whole genome shotgun (WGS) entry which is preliminary data.</text>
</comment>
<evidence type="ECO:0000256" key="2">
    <source>
        <dbReference type="ARBA" id="ARBA00022884"/>
    </source>
</evidence>
<dbReference type="Pfam" id="PF00849">
    <property type="entry name" value="PseudoU_synth_2"/>
    <property type="match status" value="1"/>
</dbReference>
<dbReference type="Gene3D" id="3.30.70.580">
    <property type="entry name" value="Pseudouridine synthase I, catalytic domain, N-terminal subdomain"/>
    <property type="match status" value="1"/>
</dbReference>
<comment type="function">
    <text evidence="5">Responsible for synthesis of pseudouridine from uracil-516 in 16S ribosomal RNA.</text>
</comment>
<feature type="domain" description="RNA-binding S4" evidence="8">
    <location>
        <begin position="1"/>
        <end position="58"/>
    </location>
</feature>
<dbReference type="InterPro" id="IPR002942">
    <property type="entry name" value="S4_RNA-bd"/>
</dbReference>
<dbReference type="EC" id="5.4.99.-" evidence="7"/>
<dbReference type="PANTHER" id="PTHR47683">
    <property type="entry name" value="PSEUDOURIDINE SYNTHASE FAMILY PROTEIN-RELATED"/>
    <property type="match status" value="1"/>
</dbReference>
<dbReference type="CDD" id="cd00165">
    <property type="entry name" value="S4"/>
    <property type="match status" value="1"/>
</dbReference>
<accession>A0ABU3R5B8</accession>
<dbReference type="NCBIfam" id="TIGR00093">
    <property type="entry name" value="pseudouridine synthase"/>
    <property type="match status" value="1"/>
</dbReference>
<organism evidence="9 10">
    <name type="scientific">Psychrosphaera aquimarina</name>
    <dbReference type="NCBI Taxonomy" id="2044854"/>
    <lineage>
        <taxon>Bacteria</taxon>
        <taxon>Pseudomonadati</taxon>
        <taxon>Pseudomonadota</taxon>
        <taxon>Gammaproteobacteria</taxon>
        <taxon>Alteromonadales</taxon>
        <taxon>Pseudoalteromonadaceae</taxon>
        <taxon>Psychrosphaera</taxon>
    </lineage>
</organism>
<dbReference type="InterPro" id="IPR018496">
    <property type="entry name" value="PsdUridine_synth_RsuA/RluB_CS"/>
</dbReference>
<dbReference type="SMART" id="SM00363">
    <property type="entry name" value="S4"/>
    <property type="match status" value="1"/>
</dbReference>
<evidence type="ECO:0000259" key="8">
    <source>
        <dbReference type="SMART" id="SM00363"/>
    </source>
</evidence>
<evidence type="ECO:0000313" key="10">
    <source>
        <dbReference type="Proteomes" id="UP001257914"/>
    </source>
</evidence>
<evidence type="ECO:0000256" key="6">
    <source>
        <dbReference type="PROSITE-ProRule" id="PRU00182"/>
    </source>
</evidence>
<dbReference type="SUPFAM" id="SSF55174">
    <property type="entry name" value="Alpha-L RNA-binding motif"/>
    <property type="match status" value="1"/>
</dbReference>
<dbReference type="InterPro" id="IPR042092">
    <property type="entry name" value="PsdUridine_s_RsuA/RluB/E/F_cat"/>
</dbReference>
<dbReference type="InterPro" id="IPR020103">
    <property type="entry name" value="PsdUridine_synth_cat_dom_sf"/>
</dbReference>
<dbReference type="EMBL" id="JAWCUA010000010">
    <property type="protein sequence ID" value="MDU0114843.1"/>
    <property type="molecule type" value="Genomic_DNA"/>
</dbReference>
<keyword evidence="3 7" id="KW-0413">Isomerase</keyword>
<evidence type="ECO:0000256" key="3">
    <source>
        <dbReference type="ARBA" id="ARBA00023235"/>
    </source>
</evidence>
<gene>
    <name evidence="9" type="ORF">RT723_17960</name>
</gene>
<dbReference type="InterPro" id="IPR050343">
    <property type="entry name" value="RsuA_PseudoU_synthase"/>
</dbReference>
<evidence type="ECO:0000256" key="1">
    <source>
        <dbReference type="ARBA" id="ARBA00008348"/>
    </source>
</evidence>